<evidence type="ECO:0000256" key="4">
    <source>
        <dbReference type="SAM" id="MobiDB-lite"/>
    </source>
</evidence>
<dbReference type="Pfam" id="PF00134">
    <property type="entry name" value="Cyclin_N"/>
    <property type="match status" value="1"/>
</dbReference>
<name>V9TKI1_CALHG</name>
<keyword evidence="1" id="KW-0132">Cell division</keyword>
<sequence>KQQMMQGKENVVAGLKENVKPIRHTRVAARRLSKPKAAEASEQPMETETELTEVTEHPPRLPAGVVDIDAADSANPQLCAEYATEIYTYLRSLEAGVGCTVREDYLSGSPITGKMRGVLVDWLVEVQQQFRLLQETLFITMSIIDRYLCVEGKTVPARAAARAGNDNCYHHHNNNNTDYAM</sequence>
<feature type="region of interest" description="Disordered" evidence="4">
    <location>
        <begin position="24"/>
        <end position="55"/>
    </location>
</feature>
<dbReference type="EMBL" id="KC521530">
    <property type="protein sequence ID" value="AHC70361.1"/>
    <property type="molecule type" value="mRNA"/>
</dbReference>
<dbReference type="InterPro" id="IPR048258">
    <property type="entry name" value="Cyclins_cyclin-box"/>
</dbReference>
<evidence type="ECO:0000256" key="3">
    <source>
        <dbReference type="ARBA" id="ARBA00023306"/>
    </source>
</evidence>
<dbReference type="AlphaFoldDB" id="V9TKI1"/>
<dbReference type="InterPro" id="IPR039361">
    <property type="entry name" value="Cyclin"/>
</dbReference>
<feature type="compositionally biased region" description="Basic residues" evidence="4">
    <location>
        <begin position="24"/>
        <end position="34"/>
    </location>
</feature>
<dbReference type="GO" id="GO:0000278">
    <property type="term" value="P:mitotic cell cycle"/>
    <property type="evidence" value="ECO:0007669"/>
    <property type="project" value="UniProtKB-ARBA"/>
</dbReference>
<dbReference type="PANTHER" id="PTHR10177">
    <property type="entry name" value="CYCLINS"/>
    <property type="match status" value="1"/>
</dbReference>
<proteinExistence type="evidence at transcript level"/>
<accession>V9TKI1</accession>
<dbReference type="InterPro" id="IPR006671">
    <property type="entry name" value="Cyclin_N"/>
</dbReference>
<dbReference type="SUPFAM" id="SSF47954">
    <property type="entry name" value="Cyclin-like"/>
    <property type="match status" value="1"/>
</dbReference>
<feature type="domain" description="Cyclin N-terminal" evidence="5">
    <location>
        <begin position="85"/>
        <end position="151"/>
    </location>
</feature>
<evidence type="ECO:0000313" key="6">
    <source>
        <dbReference type="EMBL" id="AHC70361.1"/>
    </source>
</evidence>
<dbReference type="PROSITE" id="PS00292">
    <property type="entry name" value="CYCLINS"/>
    <property type="match status" value="1"/>
</dbReference>
<keyword evidence="2" id="KW-0195">Cyclin</keyword>
<dbReference type="InterPro" id="IPR036915">
    <property type="entry name" value="Cyclin-like_sf"/>
</dbReference>
<dbReference type="GO" id="GO:0051301">
    <property type="term" value="P:cell division"/>
    <property type="evidence" value="ECO:0007669"/>
    <property type="project" value="UniProtKB-KW"/>
</dbReference>
<feature type="non-terminal residue" evidence="6">
    <location>
        <position position="1"/>
    </location>
</feature>
<protein>
    <submittedName>
        <fullName evidence="6">Cyclin b1</fullName>
    </submittedName>
</protein>
<keyword evidence="3" id="KW-0131">Cell cycle</keyword>
<evidence type="ECO:0000256" key="1">
    <source>
        <dbReference type="ARBA" id="ARBA00022618"/>
    </source>
</evidence>
<organism evidence="6">
    <name type="scientific">Calanus helgolandicus</name>
    <name type="common">Copepod</name>
    <dbReference type="NCBI Taxonomy" id="114068"/>
    <lineage>
        <taxon>Eukaryota</taxon>
        <taxon>Metazoa</taxon>
        <taxon>Ecdysozoa</taxon>
        <taxon>Arthropoda</taxon>
        <taxon>Crustacea</taxon>
        <taxon>Multicrustacea</taxon>
        <taxon>Hexanauplia</taxon>
        <taxon>Copepoda</taxon>
        <taxon>Calanoida</taxon>
        <taxon>Calanidae</taxon>
        <taxon>Calanus</taxon>
    </lineage>
</organism>
<dbReference type="Gene3D" id="1.10.472.10">
    <property type="entry name" value="Cyclin-like"/>
    <property type="match status" value="1"/>
</dbReference>
<reference evidence="6" key="1">
    <citation type="journal article" date="2014" name="Harmful Algae">
        <title>Insights into the transcriptome of the marine copepod Calanus helgolandicus feeding on the oxylipin-producing diatom Skeletonema marinoi.</title>
        <authorList>
            <person name="Carotenuto Y."/>
            <person name="Dattolo E."/>
            <person name="Lauritano C."/>
            <person name="Pisano F."/>
            <person name="Sanges R."/>
            <person name="Miralto A."/>
            <person name="Procaccini G."/>
            <person name="Ianora A."/>
        </authorList>
    </citation>
    <scope>NUCLEOTIDE SEQUENCE</scope>
</reference>
<evidence type="ECO:0000259" key="5">
    <source>
        <dbReference type="Pfam" id="PF00134"/>
    </source>
</evidence>
<evidence type="ECO:0000256" key="2">
    <source>
        <dbReference type="ARBA" id="ARBA00023127"/>
    </source>
</evidence>